<keyword evidence="1" id="KW-0479">Metal-binding</keyword>
<dbReference type="OrthoDB" id="2593732at2759"/>
<dbReference type="EMBL" id="JAGMUV010000014">
    <property type="protein sequence ID" value="KAH7134117.1"/>
    <property type="molecule type" value="Genomic_DNA"/>
</dbReference>
<dbReference type="PANTHER" id="PTHR36206:SF16">
    <property type="entry name" value="TRANSCRIPTION FACTOR DOMAIN-CONTAINING PROTEIN-RELATED"/>
    <property type="match status" value="1"/>
</dbReference>
<dbReference type="SMART" id="SM00066">
    <property type="entry name" value="GAL4"/>
    <property type="match status" value="1"/>
</dbReference>
<evidence type="ECO:0000256" key="3">
    <source>
        <dbReference type="ARBA" id="ARBA00023015"/>
    </source>
</evidence>
<accession>A0A9P9IUM9</accession>
<dbReference type="AlphaFoldDB" id="A0A9P9IUM9"/>
<reference evidence="8" key="1">
    <citation type="journal article" date="2021" name="Nat. Commun.">
        <title>Genetic determinants of endophytism in the Arabidopsis root mycobiome.</title>
        <authorList>
            <person name="Mesny F."/>
            <person name="Miyauchi S."/>
            <person name="Thiergart T."/>
            <person name="Pickel B."/>
            <person name="Atanasova L."/>
            <person name="Karlsson M."/>
            <person name="Huettel B."/>
            <person name="Barry K.W."/>
            <person name="Haridas S."/>
            <person name="Chen C."/>
            <person name="Bauer D."/>
            <person name="Andreopoulos W."/>
            <person name="Pangilinan J."/>
            <person name="LaButti K."/>
            <person name="Riley R."/>
            <person name="Lipzen A."/>
            <person name="Clum A."/>
            <person name="Drula E."/>
            <person name="Henrissat B."/>
            <person name="Kohler A."/>
            <person name="Grigoriev I.V."/>
            <person name="Martin F.M."/>
            <person name="Hacquard S."/>
        </authorList>
    </citation>
    <scope>NUCLEOTIDE SEQUENCE</scope>
    <source>
        <strain evidence="8">MPI-CAGE-AT-0147</strain>
    </source>
</reference>
<comment type="caution">
    <text evidence="8">The sequence shown here is derived from an EMBL/GenBank/DDBJ whole genome shotgun (WGS) entry which is preliminary data.</text>
</comment>
<dbReference type="Proteomes" id="UP000738349">
    <property type="component" value="Unassembled WGS sequence"/>
</dbReference>
<evidence type="ECO:0000256" key="1">
    <source>
        <dbReference type="ARBA" id="ARBA00022723"/>
    </source>
</evidence>
<keyword evidence="6" id="KW-0539">Nucleus</keyword>
<gene>
    <name evidence="8" type="ORF">EDB81DRAFT_90996</name>
</gene>
<evidence type="ECO:0000256" key="5">
    <source>
        <dbReference type="ARBA" id="ARBA00023163"/>
    </source>
</evidence>
<organism evidence="8 9">
    <name type="scientific">Dactylonectria macrodidyma</name>
    <dbReference type="NCBI Taxonomy" id="307937"/>
    <lineage>
        <taxon>Eukaryota</taxon>
        <taxon>Fungi</taxon>
        <taxon>Dikarya</taxon>
        <taxon>Ascomycota</taxon>
        <taxon>Pezizomycotina</taxon>
        <taxon>Sordariomycetes</taxon>
        <taxon>Hypocreomycetidae</taxon>
        <taxon>Hypocreales</taxon>
        <taxon>Nectriaceae</taxon>
        <taxon>Dactylonectria</taxon>
    </lineage>
</organism>
<dbReference type="Pfam" id="PF00172">
    <property type="entry name" value="Zn_clus"/>
    <property type="match status" value="1"/>
</dbReference>
<dbReference type="InterPro" id="IPR036864">
    <property type="entry name" value="Zn2-C6_fun-type_DNA-bd_sf"/>
</dbReference>
<name>A0A9P9IUM9_9HYPO</name>
<dbReference type="Gene3D" id="4.10.240.10">
    <property type="entry name" value="Zn(2)-C6 fungal-type DNA-binding domain"/>
    <property type="match status" value="1"/>
</dbReference>
<dbReference type="SUPFAM" id="SSF57701">
    <property type="entry name" value="Zn2/Cys6 DNA-binding domain"/>
    <property type="match status" value="1"/>
</dbReference>
<dbReference type="CDD" id="cd00067">
    <property type="entry name" value="GAL4"/>
    <property type="match status" value="1"/>
</dbReference>
<evidence type="ECO:0000256" key="2">
    <source>
        <dbReference type="ARBA" id="ARBA00022833"/>
    </source>
</evidence>
<evidence type="ECO:0000256" key="6">
    <source>
        <dbReference type="ARBA" id="ARBA00023242"/>
    </source>
</evidence>
<evidence type="ECO:0000313" key="9">
    <source>
        <dbReference type="Proteomes" id="UP000738349"/>
    </source>
</evidence>
<dbReference type="GO" id="GO:0008270">
    <property type="term" value="F:zinc ion binding"/>
    <property type="evidence" value="ECO:0007669"/>
    <property type="project" value="InterPro"/>
</dbReference>
<keyword evidence="9" id="KW-1185">Reference proteome</keyword>
<proteinExistence type="predicted"/>
<evidence type="ECO:0000256" key="4">
    <source>
        <dbReference type="ARBA" id="ARBA00023125"/>
    </source>
</evidence>
<protein>
    <recommendedName>
        <fullName evidence="7">Zn(2)-C6 fungal-type domain-containing protein</fullName>
    </recommendedName>
</protein>
<dbReference type="InterPro" id="IPR052360">
    <property type="entry name" value="Transcr_Regulatory_Proteins"/>
</dbReference>
<dbReference type="PROSITE" id="PS00463">
    <property type="entry name" value="ZN2_CY6_FUNGAL_1"/>
    <property type="match status" value="1"/>
</dbReference>
<keyword evidence="2" id="KW-0862">Zinc</keyword>
<evidence type="ECO:0000313" key="8">
    <source>
        <dbReference type="EMBL" id="KAH7134117.1"/>
    </source>
</evidence>
<dbReference type="InterPro" id="IPR001138">
    <property type="entry name" value="Zn2Cys6_DnaBD"/>
</dbReference>
<dbReference type="PROSITE" id="PS50048">
    <property type="entry name" value="ZN2_CY6_FUNGAL_2"/>
    <property type="match status" value="1"/>
</dbReference>
<keyword evidence="3" id="KW-0805">Transcription regulation</keyword>
<feature type="domain" description="Zn(2)-C6 fungal-type" evidence="7">
    <location>
        <begin position="12"/>
        <end position="40"/>
    </location>
</feature>
<sequence>MARKGSSKVKTGCTTCKIRKVKCDETWPQCLRCKKTGRTCDGYRAPPTGSLSWDVLLRRQPSVAPACDVAELRSLAFFHQVVAPVLSGPFDASFWTHLVAQVTHHEPAARHAVLAISSFFEDFSAATCRTSDNPFAIGHYNQAIKRVVTSQAPDVDTVLVVCILFICIEFLRGDQEAAINHARHGIRVLGAARADSKLAAVFCHISIFPLFFGGAIADVPSLTDHAPKVTGTFQSIIEAQHSLDAYATRAVRLVRMNENFQIGIEPQEDPSAFMMDEQRELEVAFEEWGKSFARFQTTRSLETNKDPASLALKIRWSVGKIWVRSCLTRGEMIYDGFQPEFESIINMARCALANMKTQAAPAKFMFDMGFSPLLHFVVLKCRCLRLRVAAQSLMEGLSCPRESLWNAITMLVIGKRVIEIEHEMELTPETIGALENGLDTGDAELPADEVRVRGYFLDDGYEVLDSDGVAMRRRCMSLLRLGPGDTIETQREWITVRT</sequence>
<dbReference type="GO" id="GO:0000981">
    <property type="term" value="F:DNA-binding transcription factor activity, RNA polymerase II-specific"/>
    <property type="evidence" value="ECO:0007669"/>
    <property type="project" value="InterPro"/>
</dbReference>
<keyword evidence="5" id="KW-0804">Transcription</keyword>
<dbReference type="GO" id="GO:0003677">
    <property type="term" value="F:DNA binding"/>
    <property type="evidence" value="ECO:0007669"/>
    <property type="project" value="UniProtKB-KW"/>
</dbReference>
<dbReference type="PANTHER" id="PTHR36206">
    <property type="entry name" value="ASPERCRYPTIN BIOSYNTHESIS CLUSTER-SPECIFIC TRANSCRIPTION REGULATOR ATNN-RELATED"/>
    <property type="match status" value="1"/>
</dbReference>
<keyword evidence="4" id="KW-0238">DNA-binding</keyword>
<evidence type="ECO:0000259" key="7">
    <source>
        <dbReference type="PROSITE" id="PS50048"/>
    </source>
</evidence>